<dbReference type="PIRSF" id="PIRSF038147">
    <property type="entry name" value="Ser/Thr_PK_RIO1"/>
    <property type="match status" value="1"/>
</dbReference>
<evidence type="ECO:0000256" key="20">
    <source>
        <dbReference type="PIRSR" id="PIRSR038147-2"/>
    </source>
</evidence>
<feature type="active site" description="Proton acceptor" evidence="19">
    <location>
        <position position="358"/>
    </location>
</feature>
<feature type="compositionally biased region" description="Polar residues" evidence="23">
    <location>
        <begin position="1"/>
        <end position="11"/>
    </location>
</feature>
<dbReference type="Gene3D" id="1.10.510.10">
    <property type="entry name" value="Transferase(Phosphotransferase) domain 1"/>
    <property type="match status" value="1"/>
</dbReference>
<feature type="binding site" evidence="20">
    <location>
        <position position="311"/>
    </location>
    <ligand>
        <name>ATP</name>
        <dbReference type="ChEBI" id="CHEBI:30616"/>
    </ligand>
</feature>
<reference evidence="25 26" key="1">
    <citation type="submission" date="2015-07" db="EMBL/GenBank/DDBJ databases">
        <title>Draft Genome Sequence of Malassezia furfur CBS1878 and Malassezia pachydermatis CBS1879.</title>
        <authorList>
            <person name="Triana S."/>
            <person name="Ohm R."/>
            <person name="Gonzalez A."/>
            <person name="DeCock H."/>
            <person name="Restrepo S."/>
            <person name="Celis A."/>
        </authorList>
    </citation>
    <scope>NUCLEOTIDE SEQUENCE [LARGE SCALE GENOMIC DNA]</scope>
    <source>
        <strain evidence="25 26">CBS 1879</strain>
    </source>
</reference>
<keyword evidence="11 20" id="KW-0547">Nucleotide-binding</keyword>
<sequence>MAATDDLTSQRARPDEKEEDTILSDDSFTESDWEGSGVDEDEAVAVGAVDDADWELARGDFTKQYNRARQIATALKPSSSGTKALPAINRVRVRAVPSTSSPTDAPTVVDAAAAPGEESLTAHASKTDAQMAALSKYAARIHIDDAYDPSRVAGGSVDARVPRKTNKLDMNKRKDKADRATLQQVLDPRTLLILSKMIRRGLLSEVNGCISTGKEANVYHATMPPSEDGTLGERSAAVKIYKTSILVFKDRDRYVSGEFRFRHGYARHNPRKMVRLWAEKEMRNLKRLVHAGLRAPAPIELRDHVLVMEFLGDNDGWASPRLKDAESLIQPDDWTRLYREMVATMRLMYHRCRLVHADLSEFNILLHNDHLWLIDVSQSVEHDHPHAFDFLREDIAHVDAYFSKYGVRTLGLRQTFHFIVKDGVRARGGGVAGLEKLEHGDEQIDAAVLTTAASGTVEDLSETEASLMAELAQLAEAQETPAPVPSLIGALVDEVDEAQQQTEAAQQQQQQTEADDAVFRQSFLPRTLEDIYDPERDAALVRAGHVESLIYSGVTGLDEVYANEPPATQGEDGDDDGDDDDDEDSEANDSGDEGDDDTDAPHTTDEQRAKERDERKAHKKRVKEANRERRKTKMPKAEKKRRMKKSSARKK</sequence>
<dbReference type="AlphaFoldDB" id="A0A0M9VQJ9"/>
<evidence type="ECO:0000256" key="18">
    <source>
        <dbReference type="ARBA" id="ARBA00068838"/>
    </source>
</evidence>
<evidence type="ECO:0000256" key="15">
    <source>
        <dbReference type="ARBA" id="ARBA00022842"/>
    </source>
</evidence>
<evidence type="ECO:0000256" key="19">
    <source>
        <dbReference type="PIRSR" id="PIRSR038147-1"/>
    </source>
</evidence>
<dbReference type="GO" id="GO:0042254">
    <property type="term" value="P:ribosome biogenesis"/>
    <property type="evidence" value="ECO:0007669"/>
    <property type="project" value="UniProtKB-KW"/>
</dbReference>
<evidence type="ECO:0000313" key="26">
    <source>
        <dbReference type="Proteomes" id="UP000037751"/>
    </source>
</evidence>
<dbReference type="EMBL" id="LGAV01000002">
    <property type="protein sequence ID" value="KOS15609.1"/>
    <property type="molecule type" value="Genomic_DNA"/>
</dbReference>
<comment type="cofactor">
    <cofactor evidence="1 21">
        <name>Mg(2+)</name>
        <dbReference type="ChEBI" id="CHEBI:18420"/>
    </cofactor>
</comment>
<feature type="compositionally biased region" description="Basic and acidic residues" evidence="23">
    <location>
        <begin position="599"/>
        <end position="616"/>
    </location>
</feature>
<evidence type="ECO:0000256" key="23">
    <source>
        <dbReference type="SAM" id="MobiDB-lite"/>
    </source>
</evidence>
<keyword evidence="14 20" id="KW-0067">ATP-binding</keyword>
<feature type="compositionally biased region" description="Acidic residues" evidence="23">
    <location>
        <begin position="571"/>
        <end position="598"/>
    </location>
</feature>
<feature type="compositionally biased region" description="Basic residues" evidence="23">
    <location>
        <begin position="617"/>
        <end position="651"/>
    </location>
</feature>
<feature type="compositionally biased region" description="Acidic residues" evidence="23">
    <location>
        <begin position="17"/>
        <end position="43"/>
    </location>
</feature>
<dbReference type="InterPro" id="IPR000687">
    <property type="entry name" value="RIO_kinase"/>
</dbReference>
<feature type="binding site" evidence="20">
    <location>
        <position position="239"/>
    </location>
    <ligand>
        <name>ATP</name>
        <dbReference type="ChEBI" id="CHEBI:30616"/>
    </ligand>
</feature>
<evidence type="ECO:0000256" key="14">
    <source>
        <dbReference type="ARBA" id="ARBA00022840"/>
    </source>
</evidence>
<keyword evidence="7" id="KW-0690">Ribosome biogenesis</keyword>
<dbReference type="Proteomes" id="UP000037751">
    <property type="component" value="Unassembled WGS sequence"/>
</dbReference>
<dbReference type="GO" id="GO:0005737">
    <property type="term" value="C:cytoplasm"/>
    <property type="evidence" value="ECO:0007669"/>
    <property type="project" value="UniProtKB-SubCell"/>
</dbReference>
<feature type="binding site" evidence="21">
    <location>
        <position position="375"/>
    </location>
    <ligand>
        <name>Mg(2+)</name>
        <dbReference type="ChEBI" id="CHEBI:18420"/>
    </ligand>
</feature>
<evidence type="ECO:0000256" key="10">
    <source>
        <dbReference type="ARBA" id="ARBA00022723"/>
    </source>
</evidence>
<comment type="similarity">
    <text evidence="3">Belongs to the protein kinase superfamily. RIO-type Ser/Thr kinase family.</text>
</comment>
<dbReference type="InterPro" id="IPR018934">
    <property type="entry name" value="RIO_dom"/>
</dbReference>
<comment type="caution">
    <text evidence="25">The sequence shown here is derived from an EMBL/GenBank/DDBJ whole genome shotgun (WGS) entry which is preliminary data.</text>
</comment>
<dbReference type="STRING" id="77020.A0A0M9VQJ9"/>
<feature type="binding site" evidence="21">
    <location>
        <position position="363"/>
    </location>
    <ligand>
        <name>Mg(2+)</name>
        <dbReference type="ChEBI" id="CHEBI:18420"/>
    </ligand>
</feature>
<keyword evidence="8" id="KW-0723">Serine/threonine-protein kinase</keyword>
<dbReference type="GO" id="GO:0005524">
    <property type="term" value="F:ATP binding"/>
    <property type="evidence" value="ECO:0007669"/>
    <property type="project" value="UniProtKB-KW"/>
</dbReference>
<gene>
    <name evidence="25" type="ORF">Malapachy_2158</name>
</gene>
<dbReference type="InterPro" id="IPR018935">
    <property type="entry name" value="RIO_kinase_CS"/>
</dbReference>
<dbReference type="PANTHER" id="PTHR45723">
    <property type="entry name" value="SERINE/THREONINE-PROTEIN KINASE RIO1"/>
    <property type="match status" value="1"/>
</dbReference>
<dbReference type="InterPro" id="IPR017407">
    <property type="entry name" value="Ser/Thr_kinase_Rio1"/>
</dbReference>
<keyword evidence="9" id="KW-0808">Transferase</keyword>
<evidence type="ECO:0000256" key="1">
    <source>
        <dbReference type="ARBA" id="ARBA00001946"/>
    </source>
</evidence>
<feature type="region of interest" description="Disordered" evidence="23">
    <location>
        <begin position="561"/>
        <end position="651"/>
    </location>
</feature>
<keyword evidence="10" id="KW-0479">Metal-binding</keyword>
<dbReference type="SUPFAM" id="SSF56112">
    <property type="entry name" value="Protein kinase-like (PK-like)"/>
    <property type="match status" value="1"/>
</dbReference>
<feature type="coiled-coil region" evidence="22">
    <location>
        <begin position="457"/>
        <end position="515"/>
    </location>
</feature>
<dbReference type="PROSITE" id="PS01245">
    <property type="entry name" value="RIO1"/>
    <property type="match status" value="1"/>
</dbReference>
<dbReference type="GO" id="GO:0016787">
    <property type="term" value="F:hydrolase activity"/>
    <property type="evidence" value="ECO:0007669"/>
    <property type="project" value="UniProtKB-KW"/>
</dbReference>
<evidence type="ECO:0000256" key="3">
    <source>
        <dbReference type="ARBA" id="ARBA00009196"/>
    </source>
</evidence>
<proteinExistence type="inferred from homology"/>
<comment type="subcellular location">
    <subcellularLocation>
        <location evidence="2">Cytoplasm</location>
    </subcellularLocation>
</comment>
<evidence type="ECO:0000256" key="4">
    <source>
        <dbReference type="ARBA" id="ARBA00012513"/>
    </source>
</evidence>
<evidence type="ECO:0000256" key="7">
    <source>
        <dbReference type="ARBA" id="ARBA00022517"/>
    </source>
</evidence>
<keyword evidence="6" id="KW-0963">Cytoplasm</keyword>
<evidence type="ECO:0000256" key="5">
    <source>
        <dbReference type="ARBA" id="ARBA00016038"/>
    </source>
</evidence>
<name>A0A0M9VQJ9_9BASI</name>
<dbReference type="FunFam" id="3.30.200.20:FF:000148">
    <property type="entry name" value="Serine/threonine-protein kinase RIO1"/>
    <property type="match status" value="1"/>
</dbReference>
<feature type="domain" description="RIO kinase" evidence="24">
    <location>
        <begin position="175"/>
        <end position="421"/>
    </location>
</feature>
<keyword evidence="13" id="KW-0378">Hydrolase</keyword>
<feature type="active site" description="4-aspartylphosphate intermediate" evidence="19">
    <location>
        <position position="375"/>
    </location>
</feature>
<dbReference type="RefSeq" id="XP_017993241.1">
    <property type="nucleotide sequence ID" value="XM_018136650.1"/>
</dbReference>
<accession>A0A0M9VQJ9</accession>
<dbReference type="GeneID" id="28728525"/>
<feature type="region of interest" description="Disordered" evidence="23">
    <location>
        <begin position="1"/>
        <end position="43"/>
    </location>
</feature>
<dbReference type="GO" id="GO:0046872">
    <property type="term" value="F:metal ion binding"/>
    <property type="evidence" value="ECO:0007669"/>
    <property type="project" value="UniProtKB-KW"/>
</dbReference>
<evidence type="ECO:0000256" key="21">
    <source>
        <dbReference type="PIRSR" id="PIRSR038147-3"/>
    </source>
</evidence>
<evidence type="ECO:0000259" key="24">
    <source>
        <dbReference type="SMART" id="SM00090"/>
    </source>
</evidence>
<dbReference type="EC" id="2.7.11.1" evidence="4"/>
<evidence type="ECO:0000256" key="12">
    <source>
        <dbReference type="ARBA" id="ARBA00022777"/>
    </source>
</evidence>
<dbReference type="SMART" id="SM00090">
    <property type="entry name" value="RIO"/>
    <property type="match status" value="1"/>
</dbReference>
<comment type="catalytic activity">
    <reaction evidence="16">
        <text>L-threonyl-[protein] + ATP = O-phospho-L-threonyl-[protein] + ADP + H(+)</text>
        <dbReference type="Rhea" id="RHEA:46608"/>
        <dbReference type="Rhea" id="RHEA-COMP:11060"/>
        <dbReference type="Rhea" id="RHEA-COMP:11605"/>
        <dbReference type="ChEBI" id="CHEBI:15378"/>
        <dbReference type="ChEBI" id="CHEBI:30013"/>
        <dbReference type="ChEBI" id="CHEBI:30616"/>
        <dbReference type="ChEBI" id="CHEBI:61977"/>
        <dbReference type="ChEBI" id="CHEBI:456216"/>
        <dbReference type="EC" id="2.7.11.1"/>
    </reaction>
</comment>
<organism evidence="25 26">
    <name type="scientific">Malassezia pachydermatis</name>
    <dbReference type="NCBI Taxonomy" id="77020"/>
    <lineage>
        <taxon>Eukaryota</taxon>
        <taxon>Fungi</taxon>
        <taxon>Dikarya</taxon>
        <taxon>Basidiomycota</taxon>
        <taxon>Ustilaginomycotina</taxon>
        <taxon>Malasseziomycetes</taxon>
        <taxon>Malasseziales</taxon>
        <taxon>Malasseziaceae</taxon>
        <taxon>Malassezia</taxon>
    </lineage>
</organism>
<keyword evidence="15" id="KW-0460">Magnesium</keyword>
<evidence type="ECO:0000256" key="8">
    <source>
        <dbReference type="ARBA" id="ARBA00022527"/>
    </source>
</evidence>
<dbReference type="CDD" id="cd05147">
    <property type="entry name" value="RIO1_euk"/>
    <property type="match status" value="1"/>
</dbReference>
<dbReference type="Gene3D" id="3.30.200.20">
    <property type="entry name" value="Phosphorylase Kinase, domain 1"/>
    <property type="match status" value="1"/>
</dbReference>
<evidence type="ECO:0000256" key="16">
    <source>
        <dbReference type="ARBA" id="ARBA00047899"/>
    </source>
</evidence>
<evidence type="ECO:0000256" key="13">
    <source>
        <dbReference type="ARBA" id="ARBA00022801"/>
    </source>
</evidence>
<keyword evidence="22" id="KW-0175">Coiled coil</keyword>
<evidence type="ECO:0000256" key="17">
    <source>
        <dbReference type="ARBA" id="ARBA00048679"/>
    </source>
</evidence>
<dbReference type="GO" id="GO:0004674">
    <property type="term" value="F:protein serine/threonine kinase activity"/>
    <property type="evidence" value="ECO:0007669"/>
    <property type="project" value="UniProtKB-KW"/>
</dbReference>
<evidence type="ECO:0000256" key="2">
    <source>
        <dbReference type="ARBA" id="ARBA00004496"/>
    </source>
</evidence>
<protein>
    <recommendedName>
        <fullName evidence="5">Serine/threonine-protein kinase RIO1</fullName>
        <ecNumber evidence="4">2.7.11.1</ecNumber>
    </recommendedName>
    <alternativeName>
        <fullName evidence="18">Serine/threonine-protein kinase rio1</fullName>
    </alternativeName>
</protein>
<evidence type="ECO:0000256" key="9">
    <source>
        <dbReference type="ARBA" id="ARBA00022679"/>
    </source>
</evidence>
<comment type="catalytic activity">
    <reaction evidence="17">
        <text>L-seryl-[protein] + ATP = O-phospho-L-seryl-[protein] + ADP + H(+)</text>
        <dbReference type="Rhea" id="RHEA:17989"/>
        <dbReference type="Rhea" id="RHEA-COMP:9863"/>
        <dbReference type="Rhea" id="RHEA-COMP:11604"/>
        <dbReference type="ChEBI" id="CHEBI:15378"/>
        <dbReference type="ChEBI" id="CHEBI:29999"/>
        <dbReference type="ChEBI" id="CHEBI:30616"/>
        <dbReference type="ChEBI" id="CHEBI:83421"/>
        <dbReference type="ChEBI" id="CHEBI:456216"/>
        <dbReference type="EC" id="2.7.11.1"/>
    </reaction>
</comment>
<evidence type="ECO:0000256" key="22">
    <source>
        <dbReference type="SAM" id="Coils"/>
    </source>
</evidence>
<dbReference type="InterPro" id="IPR011009">
    <property type="entry name" value="Kinase-like_dom_sf"/>
</dbReference>
<evidence type="ECO:0000256" key="11">
    <source>
        <dbReference type="ARBA" id="ARBA00022741"/>
    </source>
</evidence>
<dbReference type="InterPro" id="IPR051272">
    <property type="entry name" value="RIO-type_Ser/Thr_kinase"/>
</dbReference>
<keyword evidence="26" id="KW-1185">Reference proteome</keyword>
<evidence type="ECO:0000313" key="25">
    <source>
        <dbReference type="EMBL" id="KOS15609.1"/>
    </source>
</evidence>
<keyword evidence="12" id="KW-0418">Kinase</keyword>
<dbReference type="VEuPathDB" id="FungiDB:Malapachy_2158"/>
<dbReference type="Pfam" id="PF01163">
    <property type="entry name" value="RIO1"/>
    <property type="match status" value="1"/>
</dbReference>
<dbReference type="OrthoDB" id="205248at2759"/>
<evidence type="ECO:0000256" key="6">
    <source>
        <dbReference type="ARBA" id="ARBA00022490"/>
    </source>
</evidence>